<proteinExistence type="predicted"/>
<dbReference type="AlphaFoldDB" id="A0A383DJQ7"/>
<dbReference type="EMBL" id="UINC01217899">
    <property type="protein sequence ID" value="SVE44702.1"/>
    <property type="molecule type" value="Genomic_DNA"/>
</dbReference>
<dbReference type="SUPFAM" id="SSF55874">
    <property type="entry name" value="ATPase domain of HSP90 chaperone/DNA topoisomerase II/histidine kinase"/>
    <property type="match status" value="1"/>
</dbReference>
<name>A0A383DJQ7_9ZZZZ</name>
<dbReference type="InterPro" id="IPR036890">
    <property type="entry name" value="HATPase_C_sf"/>
</dbReference>
<sequence length="98" mass="11066">MNIEDVLENWEPYHAIREVIANALDEQLISDTADIEISEGEDGWHIRDFGRGIQIEHFTMNENPEKLDSKDGVIGKFGVGLKDALATFNRNGISPEIR</sequence>
<feature type="non-terminal residue" evidence="1">
    <location>
        <position position="98"/>
    </location>
</feature>
<gene>
    <name evidence="1" type="ORF">METZ01_LOCUS497556</name>
</gene>
<protein>
    <recommendedName>
        <fullName evidence="2">Histidine kinase/HSP90-like ATPase domain-containing protein</fullName>
    </recommendedName>
</protein>
<evidence type="ECO:0000313" key="1">
    <source>
        <dbReference type="EMBL" id="SVE44702.1"/>
    </source>
</evidence>
<organism evidence="1">
    <name type="scientific">marine metagenome</name>
    <dbReference type="NCBI Taxonomy" id="408172"/>
    <lineage>
        <taxon>unclassified sequences</taxon>
        <taxon>metagenomes</taxon>
        <taxon>ecological metagenomes</taxon>
    </lineage>
</organism>
<accession>A0A383DJQ7</accession>
<evidence type="ECO:0008006" key="2">
    <source>
        <dbReference type="Google" id="ProtNLM"/>
    </source>
</evidence>
<reference evidence="1" key="1">
    <citation type="submission" date="2018-05" db="EMBL/GenBank/DDBJ databases">
        <authorList>
            <person name="Lanie J.A."/>
            <person name="Ng W.-L."/>
            <person name="Kazmierczak K.M."/>
            <person name="Andrzejewski T.M."/>
            <person name="Davidsen T.M."/>
            <person name="Wayne K.J."/>
            <person name="Tettelin H."/>
            <person name="Glass J.I."/>
            <person name="Rusch D."/>
            <person name="Podicherti R."/>
            <person name="Tsui H.-C.T."/>
            <person name="Winkler M.E."/>
        </authorList>
    </citation>
    <scope>NUCLEOTIDE SEQUENCE</scope>
</reference>